<dbReference type="KEGG" id="adl:AURDEDRAFT_176196"/>
<sequence length="429" mass="45383">MLVSQSSALTYTTSPNLHDPHPLLTIAIPAPTTLDAVKVCELITSRCALTRPETSVREVSANIARQGRLGVCIPLSVSEDGASRPRHRRGLLCAAARAIRVLRATRGTGSWRRRRQASGNAGSITTSSLAITGRTPNASFANVCSPDRPSSRRGSAGAKRGLDKGSRRQRLPALATTSPTCILDAAEVLGSHCAVKARSAGPVGGDPPPAPSSPQRARVHAALAGAYLDQVQVMSAIARLYTRLLKLLSGLMAEPCRLLALVDRGDTSEITEIAVRRTSSVSGMPINPFGARHSSAPPTREDLAINGRLFLHKSCIEPSTVSNLARSTASHVAEASLEGVWRCVDVAVSDAISGSRSLVRHSLPGTIPPPRAEHAPPRPWSPPLAVIVGGHRAFATPSVVLSLHYREGTFVVVQTASDTALGSIHRQWR</sequence>
<proteinExistence type="predicted"/>
<keyword evidence="3" id="KW-1185">Reference proteome</keyword>
<evidence type="ECO:0000256" key="1">
    <source>
        <dbReference type="SAM" id="MobiDB-lite"/>
    </source>
</evidence>
<reference evidence="3" key="1">
    <citation type="journal article" date="2012" name="Science">
        <title>The Paleozoic origin of enzymatic lignin decomposition reconstructed from 31 fungal genomes.</title>
        <authorList>
            <person name="Floudas D."/>
            <person name="Binder M."/>
            <person name="Riley R."/>
            <person name="Barry K."/>
            <person name="Blanchette R.A."/>
            <person name="Henrissat B."/>
            <person name="Martinez A.T."/>
            <person name="Otillar R."/>
            <person name="Spatafora J.W."/>
            <person name="Yadav J.S."/>
            <person name="Aerts A."/>
            <person name="Benoit I."/>
            <person name="Boyd A."/>
            <person name="Carlson A."/>
            <person name="Copeland A."/>
            <person name="Coutinho P.M."/>
            <person name="de Vries R.P."/>
            <person name="Ferreira P."/>
            <person name="Findley K."/>
            <person name="Foster B."/>
            <person name="Gaskell J."/>
            <person name="Glotzer D."/>
            <person name="Gorecki P."/>
            <person name="Heitman J."/>
            <person name="Hesse C."/>
            <person name="Hori C."/>
            <person name="Igarashi K."/>
            <person name="Jurgens J.A."/>
            <person name="Kallen N."/>
            <person name="Kersten P."/>
            <person name="Kohler A."/>
            <person name="Kuees U."/>
            <person name="Kumar T.K.A."/>
            <person name="Kuo A."/>
            <person name="LaButti K."/>
            <person name="Larrondo L.F."/>
            <person name="Lindquist E."/>
            <person name="Ling A."/>
            <person name="Lombard V."/>
            <person name="Lucas S."/>
            <person name="Lundell T."/>
            <person name="Martin R."/>
            <person name="McLaughlin D.J."/>
            <person name="Morgenstern I."/>
            <person name="Morin E."/>
            <person name="Murat C."/>
            <person name="Nagy L.G."/>
            <person name="Nolan M."/>
            <person name="Ohm R.A."/>
            <person name="Patyshakuliyeva A."/>
            <person name="Rokas A."/>
            <person name="Ruiz-Duenas F.J."/>
            <person name="Sabat G."/>
            <person name="Salamov A."/>
            <person name="Samejima M."/>
            <person name="Schmutz J."/>
            <person name="Slot J.C."/>
            <person name="St John F."/>
            <person name="Stenlid J."/>
            <person name="Sun H."/>
            <person name="Sun S."/>
            <person name="Syed K."/>
            <person name="Tsang A."/>
            <person name="Wiebenga A."/>
            <person name="Young D."/>
            <person name="Pisabarro A."/>
            <person name="Eastwood D.C."/>
            <person name="Martin F."/>
            <person name="Cullen D."/>
            <person name="Grigoriev I.V."/>
            <person name="Hibbett D.S."/>
        </authorList>
    </citation>
    <scope>NUCLEOTIDE SEQUENCE [LARGE SCALE GENOMIC DNA]</scope>
    <source>
        <strain evidence="3">TFB10046</strain>
    </source>
</reference>
<dbReference type="EMBL" id="JH687922">
    <property type="protein sequence ID" value="EJD34771.1"/>
    <property type="molecule type" value="Genomic_DNA"/>
</dbReference>
<accession>J0D727</accession>
<feature type="compositionally biased region" description="Polar residues" evidence="1">
    <location>
        <begin position="117"/>
        <end position="142"/>
    </location>
</feature>
<evidence type="ECO:0000313" key="3">
    <source>
        <dbReference type="Proteomes" id="UP000006514"/>
    </source>
</evidence>
<protein>
    <submittedName>
        <fullName evidence="2">Uncharacterized protein</fullName>
    </submittedName>
</protein>
<dbReference type="InParanoid" id="J0D727"/>
<feature type="region of interest" description="Disordered" evidence="1">
    <location>
        <begin position="109"/>
        <end position="170"/>
    </location>
</feature>
<feature type="region of interest" description="Disordered" evidence="1">
    <location>
        <begin position="359"/>
        <end position="378"/>
    </location>
</feature>
<name>J0D727_AURST</name>
<evidence type="ECO:0000313" key="2">
    <source>
        <dbReference type="EMBL" id="EJD34771.1"/>
    </source>
</evidence>
<organism evidence="2 3">
    <name type="scientific">Auricularia subglabra (strain TFB-10046 / SS5)</name>
    <name type="common">White-rot fungus</name>
    <name type="synonym">Auricularia delicata (strain TFB10046)</name>
    <dbReference type="NCBI Taxonomy" id="717982"/>
    <lineage>
        <taxon>Eukaryota</taxon>
        <taxon>Fungi</taxon>
        <taxon>Dikarya</taxon>
        <taxon>Basidiomycota</taxon>
        <taxon>Agaricomycotina</taxon>
        <taxon>Agaricomycetes</taxon>
        <taxon>Auriculariales</taxon>
        <taxon>Auriculariaceae</taxon>
        <taxon>Auricularia</taxon>
    </lineage>
</organism>
<gene>
    <name evidence="2" type="ORF">AURDEDRAFT_176196</name>
</gene>
<dbReference type="AlphaFoldDB" id="J0D727"/>
<dbReference type="Proteomes" id="UP000006514">
    <property type="component" value="Unassembled WGS sequence"/>
</dbReference>